<dbReference type="Gramene" id="ORUFI01G21670.1">
    <property type="protein sequence ID" value="ORUFI01G21670.1"/>
    <property type="gene ID" value="ORUFI01G21670"/>
</dbReference>
<feature type="chain" id="PRO_5002368471" evidence="2">
    <location>
        <begin position="28"/>
        <end position="406"/>
    </location>
</feature>
<proteinExistence type="predicted"/>
<dbReference type="EnsemblPlants" id="ORUFI01G21670.1">
    <property type="protein sequence ID" value="ORUFI01G21670.1"/>
    <property type="gene ID" value="ORUFI01G21670"/>
</dbReference>
<dbReference type="HOGENOM" id="CLU_056645_0_0_1"/>
<keyword evidence="2" id="KW-0732">Signal</keyword>
<accession>A0A0E0MXX4</accession>
<dbReference type="eggNOG" id="ENOG502R5PT">
    <property type="taxonomic scope" value="Eukaryota"/>
</dbReference>
<keyword evidence="4" id="KW-1185">Reference proteome</keyword>
<evidence type="ECO:0000256" key="1">
    <source>
        <dbReference type="SAM" id="MobiDB-lite"/>
    </source>
</evidence>
<dbReference type="OMA" id="GHWRMAS"/>
<evidence type="ECO:0000256" key="2">
    <source>
        <dbReference type="SAM" id="SignalP"/>
    </source>
</evidence>
<feature type="signal peptide" evidence="2">
    <location>
        <begin position="1"/>
        <end position="27"/>
    </location>
</feature>
<name>A0A0E0MXX4_ORYRU</name>
<dbReference type="AlphaFoldDB" id="A0A0E0MXX4"/>
<sequence length="406" mass="44990">MAGAACPWYRFLPLLPCFSLSSSLSFSLPLILPLSQSRPSSNPSRRPASPIAAAAVEMTGANHRATPAAASYPHCWVLYARMACPEARLNKDCKTARRLGLPVEVLQEGQPKVLHDAVDNIVVKAGWIVRVSSASGLAAALVQAENHAPAPAPVDQPLRVFIVPYLPPAEAPLILSKIEQASADDSVPGFIVINPNLLETKEKARLDIMHEISRVQNIRDKYRHPSSPATATAPLAPADVPNKPKPKPKDLKELKEQYLLAHLVAGHWRMASNILEYVDNFLFQSLREKDEEEVRIAMQRLQDDLQKKHHGSQHSVRRIAHELLGIATMSKWEYRKELPLPAAEDGMTMKKKLKCHAKKLRKLLTKHTLMGVVPLVWAKLEPMPMITSSGRTIKSNARFTGPEWTA</sequence>
<dbReference type="Proteomes" id="UP000008022">
    <property type="component" value="Unassembled WGS sequence"/>
</dbReference>
<reference evidence="4" key="1">
    <citation type="submission" date="2013-06" db="EMBL/GenBank/DDBJ databases">
        <authorList>
            <person name="Zhao Q."/>
        </authorList>
    </citation>
    <scope>NUCLEOTIDE SEQUENCE</scope>
    <source>
        <strain evidence="4">cv. W1943</strain>
    </source>
</reference>
<protein>
    <submittedName>
        <fullName evidence="3">Uncharacterized protein</fullName>
    </submittedName>
</protein>
<evidence type="ECO:0000313" key="4">
    <source>
        <dbReference type="Proteomes" id="UP000008022"/>
    </source>
</evidence>
<feature type="compositionally biased region" description="Low complexity" evidence="1">
    <location>
        <begin position="225"/>
        <end position="241"/>
    </location>
</feature>
<reference evidence="3" key="2">
    <citation type="submission" date="2015-06" db="UniProtKB">
        <authorList>
            <consortium name="EnsemblPlants"/>
        </authorList>
    </citation>
    <scope>IDENTIFICATION</scope>
</reference>
<feature type="region of interest" description="Disordered" evidence="1">
    <location>
        <begin position="219"/>
        <end position="248"/>
    </location>
</feature>
<evidence type="ECO:0000313" key="3">
    <source>
        <dbReference type="EnsemblPlants" id="ORUFI01G21670.1"/>
    </source>
</evidence>
<organism evidence="3 4">
    <name type="scientific">Oryza rufipogon</name>
    <name type="common">Brownbeard rice</name>
    <name type="synonym">Asian wild rice</name>
    <dbReference type="NCBI Taxonomy" id="4529"/>
    <lineage>
        <taxon>Eukaryota</taxon>
        <taxon>Viridiplantae</taxon>
        <taxon>Streptophyta</taxon>
        <taxon>Embryophyta</taxon>
        <taxon>Tracheophyta</taxon>
        <taxon>Spermatophyta</taxon>
        <taxon>Magnoliopsida</taxon>
        <taxon>Liliopsida</taxon>
        <taxon>Poales</taxon>
        <taxon>Poaceae</taxon>
        <taxon>BOP clade</taxon>
        <taxon>Oryzoideae</taxon>
        <taxon>Oryzeae</taxon>
        <taxon>Oryzinae</taxon>
        <taxon>Oryza</taxon>
    </lineage>
</organism>